<feature type="domain" description="Thiol:disulfide interchange protein DsbD N-terminal" evidence="2">
    <location>
        <begin position="44"/>
        <end position="149"/>
    </location>
</feature>
<reference evidence="3 4" key="1">
    <citation type="submission" date="2017-03" db="EMBL/GenBank/DDBJ databases">
        <authorList>
            <person name="Afonso C.L."/>
            <person name="Miller P.J."/>
            <person name="Scott M.A."/>
            <person name="Spackman E."/>
            <person name="Goraichik I."/>
            <person name="Dimitrov K.M."/>
            <person name="Suarez D.L."/>
            <person name="Swayne D.E."/>
        </authorList>
    </citation>
    <scope>NUCLEOTIDE SEQUENCE [LARGE SCALE GENOMIC DNA]</scope>
    <source>
        <strain evidence="3 4">CECT 8620</strain>
    </source>
</reference>
<keyword evidence="1" id="KW-0732">Signal</keyword>
<evidence type="ECO:0000313" key="3">
    <source>
        <dbReference type="EMBL" id="SLN21197.1"/>
    </source>
</evidence>
<organism evidence="3 4">
    <name type="scientific">Aquimixticola soesokkakensis</name>
    <dbReference type="NCBI Taxonomy" id="1519096"/>
    <lineage>
        <taxon>Bacteria</taxon>
        <taxon>Pseudomonadati</taxon>
        <taxon>Pseudomonadota</taxon>
        <taxon>Alphaproteobacteria</taxon>
        <taxon>Rhodobacterales</taxon>
        <taxon>Paracoccaceae</taxon>
        <taxon>Aquimixticola</taxon>
    </lineage>
</organism>
<dbReference type="OrthoDB" id="9811036at2"/>
<proteinExistence type="predicted"/>
<dbReference type="RefSeq" id="WP_159453185.1">
    <property type="nucleotide sequence ID" value="NZ_FWFS01000001.1"/>
</dbReference>
<protein>
    <recommendedName>
        <fullName evidence="2">Thiol:disulfide interchange protein DsbD N-terminal domain-containing protein</fullName>
    </recommendedName>
</protein>
<gene>
    <name evidence="3" type="ORF">AQS8620_00591</name>
</gene>
<dbReference type="InterPro" id="IPR028250">
    <property type="entry name" value="DsbDN"/>
</dbReference>
<dbReference type="AlphaFoldDB" id="A0A1Y5RRS5"/>
<feature type="signal peptide" evidence="1">
    <location>
        <begin position="1"/>
        <end position="25"/>
    </location>
</feature>
<name>A0A1Y5RRS5_9RHOB</name>
<accession>A0A1Y5RRS5</accession>
<keyword evidence="4" id="KW-1185">Reference proteome</keyword>
<dbReference type="EMBL" id="FWFS01000001">
    <property type="protein sequence ID" value="SLN21197.1"/>
    <property type="molecule type" value="Genomic_DNA"/>
</dbReference>
<dbReference type="Pfam" id="PF11412">
    <property type="entry name" value="DsbD_N"/>
    <property type="match status" value="1"/>
</dbReference>
<feature type="chain" id="PRO_5012350878" description="Thiol:disulfide interchange protein DsbD N-terminal domain-containing protein" evidence="1">
    <location>
        <begin position="26"/>
        <end position="268"/>
    </location>
</feature>
<evidence type="ECO:0000256" key="1">
    <source>
        <dbReference type="SAM" id="SignalP"/>
    </source>
</evidence>
<evidence type="ECO:0000259" key="2">
    <source>
        <dbReference type="Pfam" id="PF11412"/>
    </source>
</evidence>
<dbReference type="Proteomes" id="UP000193862">
    <property type="component" value="Unassembled WGS sequence"/>
</dbReference>
<evidence type="ECO:0000313" key="4">
    <source>
        <dbReference type="Proteomes" id="UP000193862"/>
    </source>
</evidence>
<sequence length="268" mass="27915">MIKNTAAPTCLALALSLLAAGPALAFEPQALAAAPRLLAGWTHADGSRTAALRLEMNAGWHTYWRRPGDTGIPPQFDWSASHNLAAVQIHWPNPQIFDTSGSATLGYEGTLVLPITLTPRDPAAPIDLSVALDLGVCDEVCLPLSSQVSARFDPSTTGDVPAIQTALAQGPTPAHGATCTATPIADGLRLTATLETPRLGRREVMVIEPSDPAIWVSQAEVLRDGAVIRATSDLVPPNAQPFALERSKVTISVIGDAGAVQTVGCSAP</sequence>